<evidence type="ECO:0000256" key="1">
    <source>
        <dbReference type="SAM" id="MobiDB-lite"/>
    </source>
</evidence>
<reference evidence="2 3" key="1">
    <citation type="journal article" date="2021" name="BMC Genomics">
        <title>Datura genome reveals duplications of psychoactive alkaloid biosynthetic genes and high mutation rate following tissue culture.</title>
        <authorList>
            <person name="Rajewski A."/>
            <person name="Carter-House D."/>
            <person name="Stajich J."/>
            <person name="Litt A."/>
        </authorList>
    </citation>
    <scope>NUCLEOTIDE SEQUENCE [LARGE SCALE GENOMIC DNA]</scope>
    <source>
        <strain evidence="2">AR-01</strain>
    </source>
</reference>
<organism evidence="2 3">
    <name type="scientific">Datura stramonium</name>
    <name type="common">Jimsonweed</name>
    <name type="synonym">Common thornapple</name>
    <dbReference type="NCBI Taxonomy" id="4076"/>
    <lineage>
        <taxon>Eukaryota</taxon>
        <taxon>Viridiplantae</taxon>
        <taxon>Streptophyta</taxon>
        <taxon>Embryophyta</taxon>
        <taxon>Tracheophyta</taxon>
        <taxon>Spermatophyta</taxon>
        <taxon>Magnoliopsida</taxon>
        <taxon>eudicotyledons</taxon>
        <taxon>Gunneridae</taxon>
        <taxon>Pentapetalae</taxon>
        <taxon>asterids</taxon>
        <taxon>lamiids</taxon>
        <taxon>Solanales</taxon>
        <taxon>Solanaceae</taxon>
        <taxon>Solanoideae</taxon>
        <taxon>Datureae</taxon>
        <taxon>Datura</taxon>
    </lineage>
</organism>
<keyword evidence="3" id="KW-1185">Reference proteome</keyword>
<protein>
    <submittedName>
        <fullName evidence="2">Uncharacterized protein</fullName>
    </submittedName>
</protein>
<comment type="caution">
    <text evidence="2">The sequence shown here is derived from an EMBL/GenBank/DDBJ whole genome shotgun (WGS) entry which is preliminary data.</text>
</comment>
<evidence type="ECO:0000313" key="3">
    <source>
        <dbReference type="Proteomes" id="UP000823775"/>
    </source>
</evidence>
<name>A0ABS8T5X9_DATST</name>
<evidence type="ECO:0000313" key="2">
    <source>
        <dbReference type="EMBL" id="MCD7466425.1"/>
    </source>
</evidence>
<dbReference type="EMBL" id="JACEIK010001140">
    <property type="protein sequence ID" value="MCD7466425.1"/>
    <property type="molecule type" value="Genomic_DNA"/>
</dbReference>
<feature type="region of interest" description="Disordered" evidence="1">
    <location>
        <begin position="81"/>
        <end position="104"/>
    </location>
</feature>
<proteinExistence type="predicted"/>
<dbReference type="Proteomes" id="UP000823775">
    <property type="component" value="Unassembled WGS sequence"/>
</dbReference>
<gene>
    <name evidence="2" type="ORF">HAX54_003122</name>
</gene>
<accession>A0ABS8T5X9</accession>
<sequence>MYDLWPRLGHAQLNQESRVEIELMEPQLGRRSGVFPNSCYKESHPLITIVERWSKDEEIEADLIEPMKEMEEDLEEDLEYDPAIYDPRDGGIEIPLVQPKEEEV</sequence>